<organism evidence="1">
    <name type="scientific">marine sediment metagenome</name>
    <dbReference type="NCBI Taxonomy" id="412755"/>
    <lineage>
        <taxon>unclassified sequences</taxon>
        <taxon>metagenomes</taxon>
        <taxon>ecological metagenomes</taxon>
    </lineage>
</organism>
<dbReference type="EMBL" id="LAZR01058235">
    <property type="protein sequence ID" value="KKK70341.1"/>
    <property type="molecule type" value="Genomic_DNA"/>
</dbReference>
<dbReference type="Pfam" id="PF03269">
    <property type="entry name" value="DUF268"/>
    <property type="match status" value="1"/>
</dbReference>
<protein>
    <recommendedName>
        <fullName evidence="2">Methyltransferase type 11 domain-containing protein</fullName>
    </recommendedName>
</protein>
<accession>A0A0F9ADN5</accession>
<evidence type="ECO:0008006" key="2">
    <source>
        <dbReference type="Google" id="ProtNLM"/>
    </source>
</evidence>
<reference evidence="1" key="1">
    <citation type="journal article" date="2015" name="Nature">
        <title>Complex archaea that bridge the gap between prokaryotes and eukaryotes.</title>
        <authorList>
            <person name="Spang A."/>
            <person name="Saw J.H."/>
            <person name="Jorgensen S.L."/>
            <person name="Zaremba-Niedzwiedzka K."/>
            <person name="Martijn J."/>
            <person name="Lind A.E."/>
            <person name="van Eijk R."/>
            <person name="Schleper C."/>
            <person name="Guy L."/>
            <person name="Ettema T.J."/>
        </authorList>
    </citation>
    <scope>NUCLEOTIDE SEQUENCE</scope>
</reference>
<dbReference type="AlphaFoldDB" id="A0A0F9ADN5"/>
<proteinExistence type="predicted"/>
<dbReference type="CDD" id="cd02440">
    <property type="entry name" value="AdoMet_MTases"/>
    <property type="match status" value="1"/>
</dbReference>
<gene>
    <name evidence="1" type="ORF">LCGC14_2924970</name>
</gene>
<sequence length="171" mass="19612">MPLQIASLGHEVVGIDLRNYYHTHPKFQFYQTDILEFKDKIGFDYIISISVLEHVGLGFYGKRRNQNDLGEVALKLVQLLKKGGSLIITVPVGKKYEDRFLKSFSHEEITSLFSKLNLELIKHTFFRRSKFKIWNECGLGEIKLISNSAEDRGPTGVNGIGCYIWKKSLTE</sequence>
<name>A0A0F9ADN5_9ZZZZ</name>
<dbReference type="InterPro" id="IPR004951">
    <property type="entry name" value="DUF268_CAE_spp"/>
</dbReference>
<dbReference type="SUPFAM" id="SSF53335">
    <property type="entry name" value="S-adenosyl-L-methionine-dependent methyltransferases"/>
    <property type="match status" value="1"/>
</dbReference>
<evidence type="ECO:0000313" key="1">
    <source>
        <dbReference type="EMBL" id="KKK70341.1"/>
    </source>
</evidence>
<comment type="caution">
    <text evidence="1">The sequence shown here is derived from an EMBL/GenBank/DDBJ whole genome shotgun (WGS) entry which is preliminary data.</text>
</comment>
<dbReference type="InterPro" id="IPR029063">
    <property type="entry name" value="SAM-dependent_MTases_sf"/>
</dbReference>
<dbReference type="Gene3D" id="3.40.50.150">
    <property type="entry name" value="Vaccinia Virus protein VP39"/>
    <property type="match status" value="1"/>
</dbReference>